<evidence type="ECO:0000256" key="1">
    <source>
        <dbReference type="ARBA" id="ARBA00007162"/>
    </source>
</evidence>
<dbReference type="CDD" id="cd01071">
    <property type="entry name" value="PBP2_PhnD_like"/>
    <property type="match status" value="1"/>
</dbReference>
<dbReference type="InterPro" id="IPR005770">
    <property type="entry name" value="PhnD"/>
</dbReference>
<dbReference type="Pfam" id="PF12974">
    <property type="entry name" value="Phosphonate-bd"/>
    <property type="match status" value="1"/>
</dbReference>
<evidence type="ECO:0000256" key="2">
    <source>
        <dbReference type="ARBA" id="ARBA00022729"/>
    </source>
</evidence>
<evidence type="ECO:0000313" key="3">
    <source>
        <dbReference type="EMBL" id="QPJ60957.1"/>
    </source>
</evidence>
<dbReference type="KEGG" id="nli:G3M70_03255"/>
<organism evidence="3 4">
    <name type="scientific">Candidatus Nitronauta litoralis</name>
    <dbReference type="NCBI Taxonomy" id="2705533"/>
    <lineage>
        <taxon>Bacteria</taxon>
        <taxon>Pseudomonadati</taxon>
        <taxon>Nitrospinota/Tectimicrobiota group</taxon>
        <taxon>Nitrospinota</taxon>
        <taxon>Nitrospinia</taxon>
        <taxon>Nitrospinales</taxon>
        <taxon>Nitrospinaceae</taxon>
        <taxon>Candidatus Nitronauta</taxon>
    </lineage>
</organism>
<keyword evidence="2" id="KW-0732">Signal</keyword>
<name>A0A7T0BUB9_9BACT</name>
<dbReference type="EMBL" id="CP048685">
    <property type="protein sequence ID" value="QPJ60957.1"/>
    <property type="molecule type" value="Genomic_DNA"/>
</dbReference>
<dbReference type="Gene3D" id="3.40.190.10">
    <property type="entry name" value="Periplasmic binding protein-like II"/>
    <property type="match status" value="2"/>
</dbReference>
<protein>
    <submittedName>
        <fullName evidence="3">Phosphate/phosphite/phosphonate ABC transporter substrate-binding protein</fullName>
    </submittedName>
</protein>
<dbReference type="Proteomes" id="UP000594688">
    <property type="component" value="Chromosome"/>
</dbReference>
<reference evidence="3 4" key="1">
    <citation type="submission" date="2020-02" db="EMBL/GenBank/DDBJ databases">
        <title>Genomic and physiological characterization of two novel Nitrospinaceae genera.</title>
        <authorList>
            <person name="Mueller A.J."/>
            <person name="Jung M.-Y."/>
            <person name="Strachan C.R."/>
            <person name="Herbold C.W."/>
            <person name="Kirkegaard R.H."/>
            <person name="Daims H."/>
        </authorList>
    </citation>
    <scope>NUCLEOTIDE SEQUENCE [LARGE SCALE GENOMIC DNA]</scope>
    <source>
        <strain evidence="3">EB</strain>
    </source>
</reference>
<comment type="similarity">
    <text evidence="1">Belongs to the phosphate/phosphite/phosphonate binding protein family.</text>
</comment>
<sequence>MKANRLLPCPLPPKKTVFLRIIFSTFLFFISFASAQAGESLGGPDNPVRMLFVPSGEAQVILEGGEEIAALLERETGLSIEASVATSYAAVIEAMGAGKGDIGWLPPFSYVLAREKYDVELLYIVAHFGRPFYRGQILVRSDSDIQTLGDLEGKSFAFVDPASTSGHLYPKTLLLKKGFNPEKFFKQSRFAGSHNAVVLSVMKGEVDAGATYEGARAAVAKSFPDVYTKLRVIAYTPQIPNDTICARKGLDKNLKEKIRAGLLTISKSPEGAKLMKKAYGISGLIDLDGMFDSVREARRWLKQQDGK</sequence>
<dbReference type="SUPFAM" id="SSF53850">
    <property type="entry name" value="Periplasmic binding protein-like II"/>
    <property type="match status" value="1"/>
</dbReference>
<gene>
    <name evidence="3" type="ORF">G3M70_03255</name>
</gene>
<dbReference type="PANTHER" id="PTHR35841">
    <property type="entry name" value="PHOSPHONATES-BINDING PERIPLASMIC PROTEIN"/>
    <property type="match status" value="1"/>
</dbReference>
<dbReference type="AlphaFoldDB" id="A0A7T0BUB9"/>
<accession>A0A7T0BUB9</accession>
<proteinExistence type="inferred from homology"/>
<dbReference type="NCBIfam" id="TIGR01098">
    <property type="entry name" value="3A0109s03R"/>
    <property type="match status" value="1"/>
</dbReference>
<dbReference type="PANTHER" id="PTHR35841:SF1">
    <property type="entry name" value="PHOSPHONATES-BINDING PERIPLASMIC PROTEIN"/>
    <property type="match status" value="1"/>
</dbReference>
<evidence type="ECO:0000313" key="4">
    <source>
        <dbReference type="Proteomes" id="UP000594688"/>
    </source>
</evidence>
<dbReference type="GO" id="GO:0055085">
    <property type="term" value="P:transmembrane transport"/>
    <property type="evidence" value="ECO:0007669"/>
    <property type="project" value="InterPro"/>
</dbReference>
<dbReference type="GO" id="GO:0043190">
    <property type="term" value="C:ATP-binding cassette (ABC) transporter complex"/>
    <property type="evidence" value="ECO:0007669"/>
    <property type="project" value="InterPro"/>
</dbReference>